<dbReference type="STRING" id="1601833.SAMN05518684_104102"/>
<gene>
    <name evidence="5" type="ORF">SAMN05518684_104102</name>
</gene>
<feature type="region of interest" description="Disordered" evidence="3">
    <location>
        <begin position="208"/>
        <end position="241"/>
    </location>
</feature>
<dbReference type="Pfam" id="PF00005">
    <property type="entry name" value="ABC_tran"/>
    <property type="match status" value="2"/>
</dbReference>
<dbReference type="PROSITE" id="PS00211">
    <property type="entry name" value="ABC_TRANSPORTER_1"/>
    <property type="match status" value="1"/>
</dbReference>
<dbReference type="GO" id="GO:0016887">
    <property type="term" value="F:ATP hydrolysis activity"/>
    <property type="evidence" value="ECO:0007669"/>
    <property type="project" value="InterPro"/>
</dbReference>
<proteinExistence type="predicted"/>
<keyword evidence="6" id="KW-1185">Reference proteome</keyword>
<dbReference type="PANTHER" id="PTHR42855:SF2">
    <property type="entry name" value="DRUG RESISTANCE ABC TRANSPORTER,ATP-BINDING PROTEIN"/>
    <property type="match status" value="1"/>
</dbReference>
<feature type="domain" description="ABC transporter" evidence="4">
    <location>
        <begin position="4"/>
        <end position="193"/>
    </location>
</feature>
<dbReference type="AlphaFoldDB" id="A0A1H9S998"/>
<dbReference type="RefSeq" id="WP_093048789.1">
    <property type="nucleotide sequence ID" value="NZ_FOGT01000004.1"/>
</dbReference>
<protein>
    <submittedName>
        <fullName evidence="5">Macrolide transport system ATP-binding/permease protein</fullName>
    </submittedName>
</protein>
<keyword evidence="1" id="KW-0547">Nucleotide-binding</keyword>
<dbReference type="SMART" id="SM00382">
    <property type="entry name" value="AAA"/>
    <property type="match status" value="2"/>
</dbReference>
<dbReference type="InterPro" id="IPR017871">
    <property type="entry name" value="ABC_transporter-like_CS"/>
</dbReference>
<dbReference type="GO" id="GO:0005524">
    <property type="term" value="F:ATP binding"/>
    <property type="evidence" value="ECO:0007669"/>
    <property type="project" value="UniProtKB-KW"/>
</dbReference>
<accession>A0A1H9S998</accession>
<dbReference type="InterPro" id="IPR003593">
    <property type="entry name" value="AAA+_ATPase"/>
</dbReference>
<reference evidence="6" key="1">
    <citation type="submission" date="2016-10" db="EMBL/GenBank/DDBJ databases">
        <authorList>
            <person name="Varghese N."/>
            <person name="Submissions S."/>
        </authorList>
    </citation>
    <scope>NUCLEOTIDE SEQUENCE [LARGE SCALE GENOMIC DNA]</scope>
    <source>
        <strain evidence="6">S9</strain>
    </source>
</reference>
<dbReference type="PROSITE" id="PS50893">
    <property type="entry name" value="ABC_TRANSPORTER_2"/>
    <property type="match status" value="2"/>
</dbReference>
<organism evidence="5 6">
    <name type="scientific">Salipaludibacillus aurantiacus</name>
    <dbReference type="NCBI Taxonomy" id="1601833"/>
    <lineage>
        <taxon>Bacteria</taxon>
        <taxon>Bacillati</taxon>
        <taxon>Bacillota</taxon>
        <taxon>Bacilli</taxon>
        <taxon>Bacillales</taxon>
        <taxon>Bacillaceae</taxon>
    </lineage>
</organism>
<dbReference type="OrthoDB" id="9760950at2"/>
<keyword evidence="2 5" id="KW-0067">ATP-binding</keyword>
<dbReference type="SUPFAM" id="SSF52540">
    <property type="entry name" value="P-loop containing nucleoside triphosphate hydrolases"/>
    <property type="match status" value="2"/>
</dbReference>
<dbReference type="InterPro" id="IPR027417">
    <property type="entry name" value="P-loop_NTPase"/>
</dbReference>
<dbReference type="InterPro" id="IPR003439">
    <property type="entry name" value="ABC_transporter-like_ATP-bd"/>
</dbReference>
<dbReference type="NCBIfam" id="NF000355">
    <property type="entry name" value="ribo_prot_ABC_F"/>
    <property type="match status" value="1"/>
</dbReference>
<sequence>MLLLEAADIEKQYGERLIIKVKQLQVYKGNCIGVVGKNGAGKSTLLKLLAGEIEADKGKIRQFSRPAYIPQLEVVTEGKRSMGSSSRWGVPDYKEGLSGGEQTRKKIAAAFASNAGIIFADEPTSHLDVEGVSQLEEEMNVFTGAFVLISHDRTLLDNMCTSIWEVEHGNVNEYEGNYTDYLNQKKLEIDRDWFEYKQYKKEEARLLAAKQEKSEHSKSLKKAPKRMGNSEARLHKRSVGQKKTKLDKGVKAIQSRIDQLEKKEKPSEESAVTFDIAEFPPIHSRTVLAFENLEVKAGHRVLFSGFTASVKPGSKVAITGRNGSGKSTLLKLIAGGTEGIRAAKPVKLGFFYQQLENLEEEKTILENILESSRYSETFIRTVLARLQFKREEVFKPVWKLSGGERVKAALAKVFLGDYNVLLLDEPTNFLDLQAKEALQEILSQYPGTILFVTHDRYFIKHLADEVIEIKGGKAELKGRDSINKPFNSGEQAADEVSSLTLDLKLTEILGKLAVPANEEEKKELEKKYAQLMQKKKSL</sequence>
<dbReference type="CDD" id="cd03221">
    <property type="entry name" value="ABCF_EF-3"/>
    <property type="match status" value="2"/>
</dbReference>
<evidence type="ECO:0000259" key="4">
    <source>
        <dbReference type="PROSITE" id="PS50893"/>
    </source>
</evidence>
<dbReference type="Proteomes" id="UP000198571">
    <property type="component" value="Unassembled WGS sequence"/>
</dbReference>
<evidence type="ECO:0000313" key="5">
    <source>
        <dbReference type="EMBL" id="SER81616.1"/>
    </source>
</evidence>
<name>A0A1H9S998_9BACI</name>
<evidence type="ECO:0000256" key="2">
    <source>
        <dbReference type="ARBA" id="ARBA00022840"/>
    </source>
</evidence>
<dbReference type="Gene3D" id="3.40.50.300">
    <property type="entry name" value="P-loop containing nucleotide triphosphate hydrolases"/>
    <property type="match status" value="3"/>
</dbReference>
<evidence type="ECO:0000256" key="3">
    <source>
        <dbReference type="SAM" id="MobiDB-lite"/>
    </source>
</evidence>
<dbReference type="EMBL" id="FOGT01000004">
    <property type="protein sequence ID" value="SER81616.1"/>
    <property type="molecule type" value="Genomic_DNA"/>
</dbReference>
<feature type="domain" description="ABC transporter" evidence="4">
    <location>
        <begin position="288"/>
        <end position="496"/>
    </location>
</feature>
<feature type="compositionally biased region" description="Basic and acidic residues" evidence="3">
    <location>
        <begin position="208"/>
        <end position="218"/>
    </location>
</feature>
<evidence type="ECO:0000256" key="1">
    <source>
        <dbReference type="ARBA" id="ARBA00022741"/>
    </source>
</evidence>
<evidence type="ECO:0000313" key="6">
    <source>
        <dbReference type="Proteomes" id="UP000198571"/>
    </source>
</evidence>
<dbReference type="InterPro" id="IPR051309">
    <property type="entry name" value="ABCF_ATPase"/>
</dbReference>
<dbReference type="PANTHER" id="PTHR42855">
    <property type="entry name" value="ABC TRANSPORTER ATP-BINDING SUBUNIT"/>
    <property type="match status" value="1"/>
</dbReference>